<organism evidence="1 2">
    <name type="scientific">Sinorhizobium numidicum</name>
    <dbReference type="NCBI Taxonomy" id="680248"/>
    <lineage>
        <taxon>Bacteria</taxon>
        <taxon>Pseudomonadati</taxon>
        <taxon>Pseudomonadota</taxon>
        <taxon>Alphaproteobacteria</taxon>
        <taxon>Hyphomicrobiales</taxon>
        <taxon>Rhizobiaceae</taxon>
        <taxon>Sinorhizobium/Ensifer group</taxon>
        <taxon>Sinorhizobium</taxon>
    </lineage>
</organism>
<dbReference type="EMBL" id="CP120372">
    <property type="protein sequence ID" value="WEX85464.1"/>
    <property type="molecule type" value="Genomic_DNA"/>
</dbReference>
<name>A0ABY8D3K6_9HYPH</name>
<proteinExistence type="predicted"/>
<keyword evidence="1" id="KW-0614">Plasmid</keyword>
<accession>A0ABY8D3K6</accession>
<protein>
    <submittedName>
        <fullName evidence="1">Transposase</fullName>
    </submittedName>
</protein>
<dbReference type="Proteomes" id="UP001235547">
    <property type="component" value="Plasmid unnamed"/>
</dbReference>
<gene>
    <name evidence="1" type="ORF">PYH38_005844</name>
</gene>
<geneLocation type="plasmid" evidence="1 2">
    <name>unnamed</name>
</geneLocation>
<reference evidence="1 2" key="1">
    <citation type="submission" date="2023-03" db="EMBL/GenBank/DDBJ databases">
        <authorList>
            <person name="Kaur S."/>
            <person name="Espinosa-Saiz D."/>
            <person name="Velazquez E."/>
            <person name="Menendez E."/>
            <person name="diCenzo G.C."/>
        </authorList>
    </citation>
    <scope>NUCLEOTIDE SEQUENCE [LARGE SCALE GENOMIC DNA]</scope>
    <source>
        <strain evidence="1 2">LMG 27395</strain>
        <plasmid evidence="1 2">unnamed</plasmid>
    </source>
</reference>
<evidence type="ECO:0000313" key="1">
    <source>
        <dbReference type="EMBL" id="WEX85464.1"/>
    </source>
</evidence>
<evidence type="ECO:0000313" key="2">
    <source>
        <dbReference type="Proteomes" id="UP001235547"/>
    </source>
</evidence>
<sequence length="71" mass="7896">MIDDVELERGLGHMSISQLTPKSKDEEPVRRFEVFTGSGRRRELSDERKAQIVAESYEPGVTVCAVGGVMD</sequence>
<keyword evidence="2" id="KW-1185">Reference proteome</keyword>
<dbReference type="RefSeq" id="WP_280736380.1">
    <property type="nucleotide sequence ID" value="NZ_CP120369.1"/>
</dbReference>